<evidence type="ECO:0000313" key="2">
    <source>
        <dbReference type="EMBL" id="CAL5129587.1"/>
    </source>
</evidence>
<feature type="chain" id="PRO_5043785860" evidence="1">
    <location>
        <begin position="19"/>
        <end position="301"/>
    </location>
</feature>
<dbReference type="EMBL" id="CAXLJL010000002">
    <property type="protein sequence ID" value="CAL5129587.1"/>
    <property type="molecule type" value="Genomic_DNA"/>
</dbReference>
<organism evidence="2 3">
    <name type="scientific">Calicophoron daubneyi</name>
    <name type="common">Rumen fluke</name>
    <name type="synonym">Paramphistomum daubneyi</name>
    <dbReference type="NCBI Taxonomy" id="300641"/>
    <lineage>
        <taxon>Eukaryota</taxon>
        <taxon>Metazoa</taxon>
        <taxon>Spiralia</taxon>
        <taxon>Lophotrochozoa</taxon>
        <taxon>Platyhelminthes</taxon>
        <taxon>Trematoda</taxon>
        <taxon>Digenea</taxon>
        <taxon>Plagiorchiida</taxon>
        <taxon>Pronocephalata</taxon>
        <taxon>Paramphistomoidea</taxon>
        <taxon>Paramphistomidae</taxon>
        <taxon>Calicophoron</taxon>
    </lineage>
</organism>
<dbReference type="Proteomes" id="UP001497525">
    <property type="component" value="Unassembled WGS sequence"/>
</dbReference>
<dbReference type="AlphaFoldDB" id="A0AAV2T0F2"/>
<gene>
    <name evidence="2" type="ORF">CDAUBV1_LOCUS625</name>
</gene>
<protein>
    <submittedName>
        <fullName evidence="2">Uncharacterized protein</fullName>
    </submittedName>
</protein>
<dbReference type="Gene3D" id="3.80.10.10">
    <property type="entry name" value="Ribonuclease Inhibitor"/>
    <property type="match status" value="1"/>
</dbReference>
<name>A0AAV2T0F2_CALDB</name>
<evidence type="ECO:0000256" key="1">
    <source>
        <dbReference type="SAM" id="SignalP"/>
    </source>
</evidence>
<evidence type="ECO:0000313" key="3">
    <source>
        <dbReference type="Proteomes" id="UP001497525"/>
    </source>
</evidence>
<proteinExistence type="predicted"/>
<dbReference type="SUPFAM" id="SSF52047">
    <property type="entry name" value="RNI-like"/>
    <property type="match status" value="1"/>
</dbReference>
<feature type="signal peptide" evidence="1">
    <location>
        <begin position="1"/>
        <end position="18"/>
    </location>
</feature>
<keyword evidence="1" id="KW-0732">Signal</keyword>
<sequence>MLRKNLVGLFTLYLYIECTEILVSKMPILECTYRQLLEACARLDGLYICGGLSENFATLCTILPTNLQQLTLKAVDILGGIKETPWESTVNFAALKFLTISSCFGFTSSHLLYLLHPHPCQSLVYLDLSFSESIFDSDIGKTAEQWGRYFPSLKFLGMRGVFRIDDQMNYAAVSLFQSIFDGSPLLEVVDLSANYPLWQPPSEKRELTKVVIHQLFCPTRLPGLVKSKVLLGLLRCPEEWVASLADEASHSLKSPSILTLYVDSGISDTPQRNHIVLRKRSHCNFSFRDLVNLSSRNSQVP</sequence>
<accession>A0AAV2T0F2</accession>
<reference evidence="2" key="1">
    <citation type="submission" date="2024-06" db="EMBL/GenBank/DDBJ databases">
        <authorList>
            <person name="Liu X."/>
            <person name="Lenzi L."/>
            <person name="Haldenby T S."/>
            <person name="Uol C."/>
        </authorList>
    </citation>
    <scope>NUCLEOTIDE SEQUENCE</scope>
</reference>
<dbReference type="InterPro" id="IPR032675">
    <property type="entry name" value="LRR_dom_sf"/>
</dbReference>
<comment type="caution">
    <text evidence="2">The sequence shown here is derived from an EMBL/GenBank/DDBJ whole genome shotgun (WGS) entry which is preliminary data.</text>
</comment>